<evidence type="ECO:0000256" key="8">
    <source>
        <dbReference type="ARBA" id="ARBA00022840"/>
    </source>
</evidence>
<dbReference type="Gene3D" id="3.40.50.300">
    <property type="entry name" value="P-loop containing nucleotide triphosphate hydrolases"/>
    <property type="match status" value="2"/>
</dbReference>
<gene>
    <name evidence="12" type="ORF">SAMN02910418_01986</name>
</gene>
<dbReference type="PROSITE" id="PS51192">
    <property type="entry name" value="HELICASE_ATP_BIND_1"/>
    <property type="match status" value="1"/>
</dbReference>
<keyword evidence="3" id="KW-0540">Nuclease</keyword>
<dbReference type="GO" id="GO:0003723">
    <property type="term" value="F:RNA binding"/>
    <property type="evidence" value="ECO:0007669"/>
    <property type="project" value="TreeGrafter"/>
</dbReference>
<sequence length="956" mass="106860">MVGWSKSWPMTGFVEQWLPLTTHLRDAEAAMEFLLDSWVGPSVKTAAESAFGSIDQSGEGRDAWQRFRSLCIFCAGTHDIGKLAPSFAGKVEALRSRFEDEGLTIPPSDTNTRSLAPHGLVSAVLVDRYFAEEGLRQLRPLASVVGAHHGFPVERRSMSVVQHFTELIGDDTWWIRQREIIDDAAKRASIDQVIPQGFRWPQPILVLILALVEVADWLSSNPEYFPLIGIDDSGRRLGEPDSMRTRADSAITRFELPPPWNPKDSRDSASDALKSRFGFPDSAQATIAQQELVEQARTVGTSGCLLILEDATGSGKTEAALLAAEVLAARTGRSGVLFALPTQATTNAMFRRMMNWLERTSAVYGEGVYAASLQHGKQSLESSADRLRRVGWQIHDDLMGRLPSLDEPVDMGRDVHSAARRIAILPWLSGRRKSVLADFVASTIDHVLFAALKSRFVELRHLGLSRKVVVLDEVHAFSSYMNVFLERALSWLGAHAVPVIMLSATLSQPTRQRFVEAYQRGAITAGHFRQTEESANEREDVPYPSITTCDDSGLRHLALDRGDAIPARTQLCASNADDNLEDLLSSLLVDGGCALVIRNTVKRAQDTYDFLSQAFPNDVTLMHSRFTVRDRQNRDRELLEKFGKSAGDHRPHRAIVVATQVVEQSLDVDFDVLVTDLAPIDLLIQRIGRIHRHPGRERPKRLSNPTCYVAGTGTDDTRPFPLEPGSRAIYSPGELIRTAASILPLLHEGRPLAVPDDVSRLMEDVYGPREIKLSNPWQEMLVRWQTRYEKSLETRLRAANTFALEEPRTPTARTSLFDWHTMDVSSEESDGYRAQVAVRDGQEAIEVILIDVDDKRVLRTLPHLGGEEIPTMECPPHRLARTLAESMVRLPPAFGWSDRIDQVLDELERNSRYATWQESPILRGQLVLPLYSGECTLVGRRLRYSVERGLEEVPHE</sequence>
<organism evidence="12 13">
    <name type="scientific">Bowdeniella nasicola</name>
    <dbReference type="NCBI Taxonomy" id="208480"/>
    <lineage>
        <taxon>Bacteria</taxon>
        <taxon>Bacillati</taxon>
        <taxon>Actinomycetota</taxon>
        <taxon>Actinomycetes</taxon>
        <taxon>Actinomycetales</taxon>
        <taxon>Actinomycetaceae</taxon>
        <taxon>Bowdeniella</taxon>
    </lineage>
</organism>
<name>A0A1H4CMW3_9ACTO</name>
<dbReference type="AlphaFoldDB" id="A0A1H4CMW3"/>
<dbReference type="PANTHER" id="PTHR47963">
    <property type="entry name" value="DEAD-BOX ATP-DEPENDENT RNA HELICASE 47, MITOCHONDRIAL"/>
    <property type="match status" value="1"/>
</dbReference>
<evidence type="ECO:0000259" key="10">
    <source>
        <dbReference type="PROSITE" id="PS51192"/>
    </source>
</evidence>
<dbReference type="OrthoDB" id="9810236at2"/>
<comment type="similarity">
    <text evidence="2">In the central section; belongs to the CRISPR-associated helicase Cas3 family.</text>
</comment>
<dbReference type="GO" id="GO:0003724">
    <property type="term" value="F:RNA helicase activity"/>
    <property type="evidence" value="ECO:0007669"/>
    <property type="project" value="TreeGrafter"/>
</dbReference>
<comment type="similarity">
    <text evidence="1">In the N-terminal section; belongs to the CRISPR-associated nuclease Cas3-HD family.</text>
</comment>
<keyword evidence="8" id="KW-0067">ATP-binding</keyword>
<dbReference type="InterPro" id="IPR014001">
    <property type="entry name" value="Helicase_ATP-bd"/>
</dbReference>
<keyword evidence="6" id="KW-0378">Hydrolase</keyword>
<dbReference type="InterPro" id="IPR006474">
    <property type="entry name" value="Helicase_Cas3_CRISPR-ass_core"/>
</dbReference>
<dbReference type="SUPFAM" id="SSF52540">
    <property type="entry name" value="P-loop containing nucleoside triphosphate hydrolases"/>
    <property type="match status" value="1"/>
</dbReference>
<evidence type="ECO:0000313" key="13">
    <source>
        <dbReference type="Proteomes" id="UP000199288"/>
    </source>
</evidence>
<dbReference type="PANTHER" id="PTHR47963:SF9">
    <property type="entry name" value="CRISPR-ASSOCIATED ENDONUCLEASE_HELICASE CAS3"/>
    <property type="match status" value="1"/>
</dbReference>
<dbReference type="InterPro" id="IPR050547">
    <property type="entry name" value="DEAD_box_RNA_helicases"/>
</dbReference>
<proteinExistence type="inferred from homology"/>
<dbReference type="SMART" id="SM00487">
    <property type="entry name" value="DEXDc"/>
    <property type="match status" value="1"/>
</dbReference>
<feature type="domain" description="Helicase ATP-binding" evidence="10">
    <location>
        <begin position="297"/>
        <end position="524"/>
    </location>
</feature>
<evidence type="ECO:0000256" key="4">
    <source>
        <dbReference type="ARBA" id="ARBA00022723"/>
    </source>
</evidence>
<reference evidence="13" key="1">
    <citation type="submission" date="2016-10" db="EMBL/GenBank/DDBJ databases">
        <authorList>
            <person name="Varghese N."/>
            <person name="Submissions S."/>
        </authorList>
    </citation>
    <scope>NUCLEOTIDE SEQUENCE [LARGE SCALE GENOMIC DNA]</scope>
    <source>
        <strain evidence="13">KPR-1</strain>
    </source>
</reference>
<dbReference type="Proteomes" id="UP000199288">
    <property type="component" value="Unassembled WGS sequence"/>
</dbReference>
<dbReference type="Pfam" id="PF18395">
    <property type="entry name" value="Cas3_C"/>
    <property type="match status" value="1"/>
</dbReference>
<evidence type="ECO:0000256" key="3">
    <source>
        <dbReference type="ARBA" id="ARBA00022722"/>
    </source>
</evidence>
<keyword evidence="12" id="KW-0255">Endonuclease</keyword>
<dbReference type="CDD" id="cd09641">
    <property type="entry name" value="Cas3''_I"/>
    <property type="match status" value="1"/>
</dbReference>
<keyword evidence="4" id="KW-0479">Metal-binding</keyword>
<dbReference type="GO" id="GO:0004519">
    <property type="term" value="F:endonuclease activity"/>
    <property type="evidence" value="ECO:0007669"/>
    <property type="project" value="UniProtKB-KW"/>
</dbReference>
<dbReference type="Pfam" id="PF18019">
    <property type="entry name" value="Cas3_HD"/>
    <property type="match status" value="1"/>
</dbReference>
<dbReference type="NCBIfam" id="TIGR01587">
    <property type="entry name" value="cas3_core"/>
    <property type="match status" value="1"/>
</dbReference>
<dbReference type="NCBIfam" id="TIGR01596">
    <property type="entry name" value="cas3_HD"/>
    <property type="match status" value="1"/>
</dbReference>
<evidence type="ECO:0000256" key="1">
    <source>
        <dbReference type="ARBA" id="ARBA00006847"/>
    </source>
</evidence>
<evidence type="ECO:0000256" key="6">
    <source>
        <dbReference type="ARBA" id="ARBA00022801"/>
    </source>
</evidence>
<dbReference type="GO" id="GO:0016787">
    <property type="term" value="F:hydrolase activity"/>
    <property type="evidence" value="ECO:0007669"/>
    <property type="project" value="UniProtKB-KW"/>
</dbReference>
<protein>
    <submittedName>
        <fullName evidence="12">CRISPR-associated endonuclease/helicase Cas3</fullName>
    </submittedName>
</protein>
<evidence type="ECO:0000256" key="5">
    <source>
        <dbReference type="ARBA" id="ARBA00022741"/>
    </source>
</evidence>
<dbReference type="InterPro" id="IPR041372">
    <property type="entry name" value="Cas3_C"/>
</dbReference>
<dbReference type="PROSITE" id="PS51643">
    <property type="entry name" value="HD_CAS3"/>
    <property type="match status" value="1"/>
</dbReference>
<accession>A0A1H4CMW3</accession>
<dbReference type="InterPro" id="IPR006483">
    <property type="entry name" value="CRISPR-assoc_Cas3_HD"/>
</dbReference>
<evidence type="ECO:0000256" key="7">
    <source>
        <dbReference type="ARBA" id="ARBA00022806"/>
    </source>
</evidence>
<keyword evidence="13" id="KW-1185">Reference proteome</keyword>
<dbReference type="InterPro" id="IPR054712">
    <property type="entry name" value="Cas3-like_dom"/>
</dbReference>
<dbReference type="InterPro" id="IPR038257">
    <property type="entry name" value="CRISPR-assoc_Cas3_HD_sf"/>
</dbReference>
<dbReference type="InterPro" id="IPR001650">
    <property type="entry name" value="Helicase_C-like"/>
</dbReference>
<dbReference type="GO" id="GO:0046872">
    <property type="term" value="F:metal ion binding"/>
    <property type="evidence" value="ECO:0007669"/>
    <property type="project" value="UniProtKB-KW"/>
</dbReference>
<dbReference type="Gene3D" id="1.10.3210.30">
    <property type="match status" value="1"/>
</dbReference>
<dbReference type="Pfam" id="PF00270">
    <property type="entry name" value="DEAD"/>
    <property type="match status" value="1"/>
</dbReference>
<evidence type="ECO:0000313" key="12">
    <source>
        <dbReference type="EMBL" id="SEA61382.1"/>
    </source>
</evidence>
<dbReference type="GO" id="GO:0005524">
    <property type="term" value="F:ATP binding"/>
    <property type="evidence" value="ECO:0007669"/>
    <property type="project" value="UniProtKB-KW"/>
</dbReference>
<keyword evidence="9" id="KW-0051">Antiviral defense</keyword>
<feature type="domain" description="HD Cas3-type" evidence="11">
    <location>
        <begin position="13"/>
        <end position="218"/>
    </location>
</feature>
<keyword evidence="5" id="KW-0547">Nucleotide-binding</keyword>
<dbReference type="RefSeq" id="WP_092565442.1">
    <property type="nucleotide sequence ID" value="NZ_FNQV01000013.1"/>
</dbReference>
<dbReference type="InterPro" id="IPR027417">
    <property type="entry name" value="P-loop_NTPase"/>
</dbReference>
<keyword evidence="7 12" id="KW-0347">Helicase</keyword>
<evidence type="ECO:0000259" key="11">
    <source>
        <dbReference type="PROSITE" id="PS51643"/>
    </source>
</evidence>
<dbReference type="Pfam" id="PF22590">
    <property type="entry name" value="Cas3-like_C_2"/>
    <property type="match status" value="1"/>
</dbReference>
<dbReference type="GO" id="GO:0051607">
    <property type="term" value="P:defense response to virus"/>
    <property type="evidence" value="ECO:0007669"/>
    <property type="project" value="UniProtKB-KW"/>
</dbReference>
<dbReference type="SMART" id="SM00490">
    <property type="entry name" value="HELICc"/>
    <property type="match status" value="1"/>
</dbReference>
<dbReference type="InterPro" id="IPR011545">
    <property type="entry name" value="DEAD/DEAH_box_helicase_dom"/>
</dbReference>
<evidence type="ECO:0000256" key="9">
    <source>
        <dbReference type="ARBA" id="ARBA00023118"/>
    </source>
</evidence>
<evidence type="ECO:0000256" key="2">
    <source>
        <dbReference type="ARBA" id="ARBA00009046"/>
    </source>
</evidence>
<dbReference type="EMBL" id="FNQV01000013">
    <property type="protein sequence ID" value="SEA61382.1"/>
    <property type="molecule type" value="Genomic_DNA"/>
</dbReference>